<dbReference type="Proteomes" id="UP000828048">
    <property type="component" value="Chromosome 1"/>
</dbReference>
<accession>A0ACB7XQU9</accession>
<organism evidence="1 2">
    <name type="scientific">Vaccinium darrowii</name>
    <dbReference type="NCBI Taxonomy" id="229202"/>
    <lineage>
        <taxon>Eukaryota</taxon>
        <taxon>Viridiplantae</taxon>
        <taxon>Streptophyta</taxon>
        <taxon>Embryophyta</taxon>
        <taxon>Tracheophyta</taxon>
        <taxon>Spermatophyta</taxon>
        <taxon>Magnoliopsida</taxon>
        <taxon>eudicotyledons</taxon>
        <taxon>Gunneridae</taxon>
        <taxon>Pentapetalae</taxon>
        <taxon>asterids</taxon>
        <taxon>Ericales</taxon>
        <taxon>Ericaceae</taxon>
        <taxon>Vaccinioideae</taxon>
        <taxon>Vaccinieae</taxon>
        <taxon>Vaccinium</taxon>
    </lineage>
</organism>
<comment type="caution">
    <text evidence="1">The sequence shown here is derived from an EMBL/GenBank/DDBJ whole genome shotgun (WGS) entry which is preliminary data.</text>
</comment>
<dbReference type="EMBL" id="CM037151">
    <property type="protein sequence ID" value="KAH7843004.1"/>
    <property type="molecule type" value="Genomic_DNA"/>
</dbReference>
<evidence type="ECO:0000313" key="1">
    <source>
        <dbReference type="EMBL" id="KAH7843004.1"/>
    </source>
</evidence>
<proteinExistence type="predicted"/>
<name>A0ACB7XQU9_9ERIC</name>
<protein>
    <submittedName>
        <fullName evidence="1">Uncharacterized protein</fullName>
    </submittedName>
</protein>
<gene>
    <name evidence="1" type="ORF">Vadar_011700</name>
</gene>
<reference evidence="1 2" key="1">
    <citation type="journal article" date="2021" name="Hortic Res">
        <title>High-quality reference genome and annotation aids understanding of berry development for evergreen blueberry (Vaccinium darrowii).</title>
        <authorList>
            <person name="Yu J."/>
            <person name="Hulse-Kemp A.M."/>
            <person name="Babiker E."/>
            <person name="Staton M."/>
        </authorList>
    </citation>
    <scope>NUCLEOTIDE SEQUENCE [LARGE SCALE GENOMIC DNA]</scope>
    <source>
        <strain evidence="2">cv. NJ 8807/NJ 8810</strain>
        <tissue evidence="1">Young leaf</tissue>
    </source>
</reference>
<evidence type="ECO:0000313" key="2">
    <source>
        <dbReference type="Proteomes" id="UP000828048"/>
    </source>
</evidence>
<keyword evidence="2" id="KW-1185">Reference proteome</keyword>
<sequence length="206" mass="23762">MNVELHNIRKFEVVPKECTDYIGKYRNSVQYRVDSERAIDECTMFLSTSCSLKRDGRDAWIFYVDDTLLSTVPYFKKHHSGGEMLNLTSLEEWMSKARAPALDHTMKLFNDLKKRGFRIILVDTPFIPFGPNCTHECGQKKSACMHMYKAEFTLQRICIKYRHIGLAKFRLIAHLHLGTVLEQTPIIAASNGFFGEESFLVTSKNI</sequence>